<dbReference type="AlphaFoldDB" id="A0AAU7KG41"/>
<evidence type="ECO:0000313" key="2">
    <source>
        <dbReference type="EMBL" id="XBO70655.1"/>
    </source>
</evidence>
<proteinExistence type="predicted"/>
<dbReference type="GO" id="GO:0016829">
    <property type="term" value="F:lyase activity"/>
    <property type="evidence" value="ECO:0007669"/>
    <property type="project" value="UniProtKB-KW"/>
</dbReference>
<dbReference type="Gene3D" id="3.40.50.11310">
    <property type="entry name" value="Bacterial phosphonate metabolism protein PhnH"/>
    <property type="match status" value="1"/>
</dbReference>
<gene>
    <name evidence="2" type="primary">phnH</name>
    <name evidence="2" type="ORF">NFG58_18925</name>
</gene>
<protein>
    <submittedName>
        <fullName evidence="2">Phosphonate C-P lyase system protein PhnH</fullName>
    </submittedName>
</protein>
<dbReference type="SUPFAM" id="SSF159709">
    <property type="entry name" value="PhnH-like"/>
    <property type="match status" value="1"/>
</dbReference>
<evidence type="ECO:0000256" key="1">
    <source>
        <dbReference type="SAM" id="MobiDB-lite"/>
    </source>
</evidence>
<sequence length="232" mass="24267">MTQQTSEAVRPHDWPGLADPVHDSQRLFRQLLGAMSEPGTLTELVLPELPAGAAISPAAWGALLALCDLDTRVWVDEGLARANLAAALAFHTGARLTDDPAQADFALVTPDTLSREDGFALGSDAWPDRSTTLIVMVEALAQGEDWWLSGPGVPGQRGLALGNAERVLPLMRVLAANRAHFPRGLDAFISSGTRLTAIARSTRLSGAGLSGAGLSGAGLAGTDDAERQEETA</sequence>
<dbReference type="NCBIfam" id="TIGR03292">
    <property type="entry name" value="PhnH_redo"/>
    <property type="match status" value="1"/>
</dbReference>
<reference evidence="2" key="1">
    <citation type="submission" date="2022-06" db="EMBL/GenBank/DDBJ databases">
        <title>A novel DMS-producing enzyme.</title>
        <authorList>
            <person name="Zhang Y."/>
        </authorList>
    </citation>
    <scope>NUCLEOTIDE SEQUENCE</scope>
    <source>
        <strain evidence="2">RT37</strain>
    </source>
</reference>
<feature type="region of interest" description="Disordered" evidence="1">
    <location>
        <begin position="1"/>
        <end position="20"/>
    </location>
</feature>
<accession>A0AAU7KG41</accession>
<organism evidence="2">
    <name type="scientific">Halomonas sp. RT37</name>
    <dbReference type="NCBI Taxonomy" id="2950872"/>
    <lineage>
        <taxon>Bacteria</taxon>
        <taxon>Pseudomonadati</taxon>
        <taxon>Pseudomonadota</taxon>
        <taxon>Gammaproteobacteria</taxon>
        <taxon>Oceanospirillales</taxon>
        <taxon>Halomonadaceae</taxon>
        <taxon>Halomonas</taxon>
    </lineage>
</organism>
<dbReference type="InterPro" id="IPR038058">
    <property type="entry name" value="PhnH-like_sp"/>
</dbReference>
<dbReference type="RefSeq" id="WP_287165690.1">
    <property type="nucleotide sequence ID" value="NZ_CP098827.1"/>
</dbReference>
<keyword evidence="2" id="KW-0456">Lyase</keyword>
<dbReference type="GO" id="GO:0019634">
    <property type="term" value="P:organic phosphonate metabolic process"/>
    <property type="evidence" value="ECO:0007669"/>
    <property type="project" value="InterPro"/>
</dbReference>
<dbReference type="InterPro" id="IPR008772">
    <property type="entry name" value="Phosphonate_metab_PhnH"/>
</dbReference>
<name>A0AAU7KG41_9GAMM</name>
<dbReference type="Pfam" id="PF05845">
    <property type="entry name" value="PhnH"/>
    <property type="match status" value="1"/>
</dbReference>
<dbReference type="EMBL" id="CP098827">
    <property type="protein sequence ID" value="XBO70655.1"/>
    <property type="molecule type" value="Genomic_DNA"/>
</dbReference>
<dbReference type="PIRSF" id="PIRSF020680">
    <property type="entry name" value="PhnH"/>
    <property type="match status" value="1"/>
</dbReference>